<sequence length="316" mass="34694">MANRTLYFFLAPTWDLPPPPSGPIQLGNVITSLKAPERPLCKAPKPVSEIFSSSQKKVTFSKEKLRDGRFGIFGRFLAMVLGLGVDVTAGWESKYVFISFLSLIDRIVFPIARIHMWANGPFVYSDVSRFIFEALETTQFCPDDSYLQACVAAEPVQRYLSKSRYRKPIYIITGLKTVSGAKVESLRTRVVDGGISPEVDATVWSGVPVGGGIEAGGQVGNRGAVAWEAASDFVFAFRVQKIMVEKRTGAVSSEDYKKGALLDAAIEKRNETEFNILEEEIDDQVEGFLKEQLTDDDGLMVCAVPTFVTGPDGNVA</sequence>
<proteinExistence type="predicted"/>
<keyword evidence="2" id="KW-1185">Reference proteome</keyword>
<evidence type="ECO:0000313" key="1">
    <source>
        <dbReference type="EMBL" id="KAJ2987668.1"/>
    </source>
</evidence>
<reference evidence="1" key="1">
    <citation type="submission" date="2022-10" db="EMBL/GenBank/DDBJ databases">
        <title>Genome Sequence of Xylaria curta.</title>
        <authorList>
            <person name="Buettner E."/>
        </authorList>
    </citation>
    <scope>NUCLEOTIDE SEQUENCE</scope>
    <source>
        <strain evidence="1">Babe10</strain>
    </source>
</reference>
<name>A0ACC1P7J0_9PEZI</name>
<dbReference type="Proteomes" id="UP001143856">
    <property type="component" value="Unassembled WGS sequence"/>
</dbReference>
<dbReference type="EMBL" id="JAPDGR010000755">
    <property type="protein sequence ID" value="KAJ2987668.1"/>
    <property type="molecule type" value="Genomic_DNA"/>
</dbReference>
<accession>A0ACC1P7J0</accession>
<gene>
    <name evidence="1" type="ORF">NUW58_g4378</name>
</gene>
<comment type="caution">
    <text evidence="1">The sequence shown here is derived from an EMBL/GenBank/DDBJ whole genome shotgun (WGS) entry which is preliminary data.</text>
</comment>
<protein>
    <submittedName>
        <fullName evidence="1">Uncharacterized protein</fullName>
    </submittedName>
</protein>
<organism evidence="1 2">
    <name type="scientific">Xylaria curta</name>
    <dbReference type="NCBI Taxonomy" id="42375"/>
    <lineage>
        <taxon>Eukaryota</taxon>
        <taxon>Fungi</taxon>
        <taxon>Dikarya</taxon>
        <taxon>Ascomycota</taxon>
        <taxon>Pezizomycotina</taxon>
        <taxon>Sordariomycetes</taxon>
        <taxon>Xylariomycetidae</taxon>
        <taxon>Xylariales</taxon>
        <taxon>Xylariaceae</taxon>
        <taxon>Xylaria</taxon>
    </lineage>
</organism>
<evidence type="ECO:0000313" key="2">
    <source>
        <dbReference type="Proteomes" id="UP001143856"/>
    </source>
</evidence>